<evidence type="ECO:0000313" key="1">
    <source>
        <dbReference type="EMBL" id="SIT50749.1"/>
    </source>
</evidence>
<reference evidence="1" key="1">
    <citation type="submission" date="2016-12" db="EMBL/GenBank/DDBJ databases">
        <authorList>
            <person name="Moulin L."/>
        </authorList>
    </citation>
    <scope>NUCLEOTIDE SEQUENCE [LARGE SCALE GENOMIC DNA]</scope>
    <source>
        <strain evidence="1">STM 7183</strain>
    </source>
</reference>
<dbReference type="RefSeq" id="WP_160111832.1">
    <property type="nucleotide sequence ID" value="NZ_CYGY02000093.1"/>
</dbReference>
<protein>
    <submittedName>
        <fullName evidence="1">Uncharacterized protein</fullName>
    </submittedName>
</protein>
<comment type="caution">
    <text evidence="1">The sequence shown here is derived from an EMBL/GenBank/DDBJ whole genome shotgun (WGS) entry which is preliminary data.</text>
</comment>
<name>A0A1N7SUY9_9BURK</name>
<dbReference type="EMBL" id="CYGY02000093">
    <property type="protein sequence ID" value="SIT50749.1"/>
    <property type="molecule type" value="Genomic_DNA"/>
</dbReference>
<dbReference type="Proteomes" id="UP000195569">
    <property type="component" value="Unassembled WGS sequence"/>
</dbReference>
<sequence>MADRPCKLRTVQRHRQVRYPGSYHAALKCFKGLSHVTVEVNPNRAAA</sequence>
<organism evidence="1 2">
    <name type="scientific">Paraburkholderia piptadeniae</name>
    <dbReference type="NCBI Taxonomy" id="1701573"/>
    <lineage>
        <taxon>Bacteria</taxon>
        <taxon>Pseudomonadati</taxon>
        <taxon>Pseudomonadota</taxon>
        <taxon>Betaproteobacteria</taxon>
        <taxon>Burkholderiales</taxon>
        <taxon>Burkholderiaceae</taxon>
        <taxon>Paraburkholderia</taxon>
    </lineage>
</organism>
<evidence type="ECO:0000313" key="2">
    <source>
        <dbReference type="Proteomes" id="UP000195569"/>
    </source>
</evidence>
<proteinExistence type="predicted"/>
<dbReference type="AlphaFoldDB" id="A0A1N7SUY9"/>
<accession>A0A1N7SUY9</accession>
<gene>
    <name evidence="1" type="ORF">BN2476_930047</name>
</gene>
<keyword evidence="2" id="KW-1185">Reference proteome</keyword>